<proteinExistence type="predicted"/>
<evidence type="ECO:0000313" key="3">
    <source>
        <dbReference type="Proteomes" id="UP000032068"/>
    </source>
</evidence>
<protein>
    <recommendedName>
        <fullName evidence="4">Phage holin</fullName>
    </recommendedName>
</protein>
<keyword evidence="1" id="KW-0472">Membrane</keyword>
<evidence type="ECO:0000256" key="1">
    <source>
        <dbReference type="SAM" id="Phobius"/>
    </source>
</evidence>
<reference evidence="2 3" key="1">
    <citation type="submission" date="2014-12" db="EMBL/GenBank/DDBJ databases">
        <title>16Stimator: statistical estimation of ribosomal gene copy numbers from draft genome assemblies.</title>
        <authorList>
            <person name="Perisin M.A."/>
            <person name="Vetter M."/>
            <person name="Gilbert J.A."/>
            <person name="Bergelson J."/>
        </authorList>
    </citation>
    <scope>NUCLEOTIDE SEQUENCE [LARGE SCALE GENOMIC DNA]</scope>
    <source>
        <strain evidence="2 3">MEJ086</strain>
    </source>
</reference>
<dbReference type="OrthoDB" id="6906038at2"/>
<dbReference type="Pfam" id="PF16931">
    <property type="entry name" value="Phage_holin_8"/>
    <property type="match status" value="1"/>
</dbReference>
<dbReference type="EMBL" id="JXQW01000032">
    <property type="protein sequence ID" value="KIP99824.1"/>
    <property type="molecule type" value="Genomic_DNA"/>
</dbReference>
<keyword evidence="1" id="KW-1133">Transmembrane helix</keyword>
<keyword evidence="1" id="KW-0812">Transmembrane</keyword>
<comment type="caution">
    <text evidence="2">The sequence shown here is derived from an EMBL/GenBank/DDBJ whole genome shotgun (WGS) entry which is preliminary data.</text>
</comment>
<dbReference type="RefSeq" id="WP_042554301.1">
    <property type="nucleotide sequence ID" value="NZ_JXQW01000032.1"/>
</dbReference>
<feature type="transmembrane region" description="Helical" evidence="1">
    <location>
        <begin position="82"/>
        <end position="102"/>
    </location>
</feature>
<dbReference type="InterPro" id="IPR032637">
    <property type="entry name" value="Phage_holin-like"/>
</dbReference>
<evidence type="ECO:0008006" key="4">
    <source>
        <dbReference type="Google" id="ProtNLM"/>
    </source>
</evidence>
<sequence length="119" mass="12564">MSEPGSVLMASTLGVNLPTILDSINGEAAVGALFGALVYFTTTQELPLWNRLTFFMTSFVMGYLFTPAIVDFEFYGMRPFAYSGPAGFAGAGLVVTIMLAAIKRRGAPPGAEARGGNDD</sequence>
<dbReference type="AlphaFoldDB" id="A0A0D0J2P5"/>
<name>A0A0D0J2P5_9PSED</name>
<evidence type="ECO:0000313" key="2">
    <source>
        <dbReference type="EMBL" id="KIP99824.1"/>
    </source>
</evidence>
<dbReference type="Proteomes" id="UP000032068">
    <property type="component" value="Unassembled WGS sequence"/>
</dbReference>
<gene>
    <name evidence="2" type="ORF">RU08_13260</name>
</gene>
<feature type="transmembrane region" description="Helical" evidence="1">
    <location>
        <begin position="20"/>
        <end position="40"/>
    </location>
</feature>
<accession>A0A0D0J2P5</accession>
<organism evidence="2 3">
    <name type="scientific">Pseudomonas fulva</name>
    <dbReference type="NCBI Taxonomy" id="47880"/>
    <lineage>
        <taxon>Bacteria</taxon>
        <taxon>Pseudomonadati</taxon>
        <taxon>Pseudomonadota</taxon>
        <taxon>Gammaproteobacteria</taxon>
        <taxon>Pseudomonadales</taxon>
        <taxon>Pseudomonadaceae</taxon>
        <taxon>Pseudomonas</taxon>
    </lineage>
</organism>
<feature type="transmembrane region" description="Helical" evidence="1">
    <location>
        <begin position="52"/>
        <end position="70"/>
    </location>
</feature>